<reference evidence="4" key="1">
    <citation type="journal article" date="2019" name="Int. J. Syst. Evol. Microbiol.">
        <title>The Global Catalogue of Microorganisms (GCM) 10K type strain sequencing project: providing services to taxonomists for standard genome sequencing and annotation.</title>
        <authorList>
            <consortium name="The Broad Institute Genomics Platform"/>
            <consortium name="The Broad Institute Genome Sequencing Center for Infectious Disease"/>
            <person name="Wu L."/>
            <person name="Ma J."/>
        </authorList>
    </citation>
    <scope>NUCLEOTIDE SEQUENCE [LARGE SCALE GENOMIC DNA]</scope>
    <source>
        <strain evidence="4">JCM 16702</strain>
    </source>
</reference>
<evidence type="ECO:0000313" key="4">
    <source>
        <dbReference type="Proteomes" id="UP001500683"/>
    </source>
</evidence>
<keyword evidence="1" id="KW-0560">Oxidoreductase</keyword>
<name>A0ABP7WH06_9ACTN</name>
<gene>
    <name evidence="3" type="ORF">GCM10022214_56360</name>
</gene>
<proteinExistence type="predicted"/>
<dbReference type="InterPro" id="IPR012349">
    <property type="entry name" value="Split_barrel_FMN-bd"/>
</dbReference>
<dbReference type="SUPFAM" id="SSF50475">
    <property type="entry name" value="FMN-binding split barrel"/>
    <property type="match status" value="1"/>
</dbReference>
<dbReference type="Proteomes" id="UP001500683">
    <property type="component" value="Unassembled WGS sequence"/>
</dbReference>
<dbReference type="EMBL" id="BAAAZG010000042">
    <property type="protein sequence ID" value="GAA4088625.1"/>
    <property type="molecule type" value="Genomic_DNA"/>
</dbReference>
<keyword evidence="4" id="KW-1185">Reference proteome</keyword>
<sequence>MGDPLTRETNVSGADFTDAVAGFATGVVVLTVRDGRDDLGTTVTSFMSVSLDPPMVLAGVTATSYLCEVLQRRDRWAVTVLGAGQRALAGRFAAAGRPSARILLASEPHHRGPYSEALIVDDGVAALECETRRRIEAGDHVLFVAEVLSADYISRRRDPLIRVNRRYLGGS</sequence>
<dbReference type="Gene3D" id="2.30.110.10">
    <property type="entry name" value="Electron Transport, Fmn-binding Protein, Chain A"/>
    <property type="match status" value="1"/>
</dbReference>
<feature type="domain" description="Flavin reductase like" evidence="2">
    <location>
        <begin position="20"/>
        <end position="169"/>
    </location>
</feature>
<dbReference type="SMART" id="SM00903">
    <property type="entry name" value="Flavin_Reduct"/>
    <property type="match status" value="1"/>
</dbReference>
<evidence type="ECO:0000256" key="1">
    <source>
        <dbReference type="ARBA" id="ARBA00023002"/>
    </source>
</evidence>
<dbReference type="InterPro" id="IPR002563">
    <property type="entry name" value="Flavin_Rdtase-like_dom"/>
</dbReference>
<comment type="caution">
    <text evidence="3">The sequence shown here is derived from an EMBL/GenBank/DDBJ whole genome shotgun (WGS) entry which is preliminary data.</text>
</comment>
<dbReference type="PANTHER" id="PTHR30466:SF1">
    <property type="entry name" value="FMN REDUCTASE (NADH) RUTF"/>
    <property type="match status" value="1"/>
</dbReference>
<dbReference type="Pfam" id="PF01613">
    <property type="entry name" value="Flavin_Reduct"/>
    <property type="match status" value="1"/>
</dbReference>
<dbReference type="InterPro" id="IPR050268">
    <property type="entry name" value="NADH-dep_flavin_reductase"/>
</dbReference>
<protein>
    <submittedName>
        <fullName evidence="3">Flavin reductase family protein</fullName>
    </submittedName>
</protein>
<dbReference type="PANTHER" id="PTHR30466">
    <property type="entry name" value="FLAVIN REDUCTASE"/>
    <property type="match status" value="1"/>
</dbReference>
<evidence type="ECO:0000259" key="2">
    <source>
        <dbReference type="SMART" id="SM00903"/>
    </source>
</evidence>
<evidence type="ECO:0000313" key="3">
    <source>
        <dbReference type="EMBL" id="GAA4088625.1"/>
    </source>
</evidence>
<accession>A0ABP7WH06</accession>
<organism evidence="3 4">
    <name type="scientific">Actinomadura miaoliensis</name>
    <dbReference type="NCBI Taxonomy" id="430685"/>
    <lineage>
        <taxon>Bacteria</taxon>
        <taxon>Bacillati</taxon>
        <taxon>Actinomycetota</taxon>
        <taxon>Actinomycetes</taxon>
        <taxon>Streptosporangiales</taxon>
        <taxon>Thermomonosporaceae</taxon>
        <taxon>Actinomadura</taxon>
    </lineage>
</organism>
<dbReference type="RefSeq" id="WP_344953404.1">
    <property type="nucleotide sequence ID" value="NZ_BAAAZG010000042.1"/>
</dbReference>